<evidence type="ECO:0000256" key="1">
    <source>
        <dbReference type="SAM" id="SignalP"/>
    </source>
</evidence>
<dbReference type="PANTHER" id="PTHR46066:SF2">
    <property type="entry name" value="CHITINASE DOMAIN-CONTAINING PROTEIN 1"/>
    <property type="match status" value="1"/>
</dbReference>
<gene>
    <name evidence="3" type="ORF">H7B67_23110</name>
</gene>
<evidence type="ECO:0000313" key="4">
    <source>
        <dbReference type="Proteomes" id="UP000535838"/>
    </source>
</evidence>
<dbReference type="InterPro" id="IPR036582">
    <property type="entry name" value="Mao_N_sf"/>
</dbReference>
<dbReference type="Gene3D" id="3.30.457.10">
    <property type="entry name" value="Copper amine oxidase-like, N-terminal domain"/>
    <property type="match status" value="1"/>
</dbReference>
<feature type="domain" description="GH18" evidence="2">
    <location>
        <begin position="162"/>
        <end position="416"/>
    </location>
</feature>
<dbReference type="InterPro" id="IPR017853">
    <property type="entry name" value="GH"/>
</dbReference>
<dbReference type="GO" id="GO:0008061">
    <property type="term" value="F:chitin binding"/>
    <property type="evidence" value="ECO:0007669"/>
    <property type="project" value="InterPro"/>
</dbReference>
<protein>
    <recommendedName>
        <fullName evidence="2">GH18 domain-containing protein</fullName>
    </recommendedName>
</protein>
<dbReference type="InterPro" id="IPR012854">
    <property type="entry name" value="Cu_amine_oxidase-like_N"/>
</dbReference>
<dbReference type="Pfam" id="PF00704">
    <property type="entry name" value="Glyco_hydro_18"/>
    <property type="match status" value="1"/>
</dbReference>
<dbReference type="EMBL" id="JACJVQ010000019">
    <property type="protein sequence ID" value="MBB6637029.1"/>
    <property type="molecule type" value="Genomic_DNA"/>
</dbReference>
<feature type="signal peptide" evidence="1">
    <location>
        <begin position="1"/>
        <end position="31"/>
    </location>
</feature>
<feature type="chain" id="PRO_5032908834" description="GH18 domain-containing protein" evidence="1">
    <location>
        <begin position="32"/>
        <end position="422"/>
    </location>
</feature>
<dbReference type="InterPro" id="IPR011583">
    <property type="entry name" value="Chitinase_II/V-like_cat"/>
</dbReference>
<dbReference type="Proteomes" id="UP000535838">
    <property type="component" value="Unassembled WGS sequence"/>
</dbReference>
<keyword evidence="1" id="KW-0732">Signal</keyword>
<accession>A0A841T1V2</accession>
<dbReference type="AlphaFoldDB" id="A0A841T1V2"/>
<comment type="caution">
    <text evidence="3">The sequence shown here is derived from an EMBL/GenBank/DDBJ whole genome shotgun (WGS) entry which is preliminary data.</text>
</comment>
<dbReference type="PROSITE" id="PS51910">
    <property type="entry name" value="GH18_2"/>
    <property type="match status" value="1"/>
</dbReference>
<evidence type="ECO:0000313" key="3">
    <source>
        <dbReference type="EMBL" id="MBB6637029.1"/>
    </source>
</evidence>
<dbReference type="RefSeq" id="WP_185122217.1">
    <property type="nucleotide sequence ID" value="NZ_JACJVQ010000019.1"/>
</dbReference>
<keyword evidence="4" id="KW-1185">Reference proteome</keyword>
<dbReference type="PANTHER" id="PTHR46066">
    <property type="entry name" value="CHITINASE DOMAIN-CONTAINING PROTEIN 1 FAMILY MEMBER"/>
    <property type="match status" value="1"/>
</dbReference>
<dbReference type="SMART" id="SM00636">
    <property type="entry name" value="Glyco_18"/>
    <property type="match status" value="1"/>
</dbReference>
<organism evidence="3 4">
    <name type="scientific">Cohnella thailandensis</name>
    <dbReference type="NCBI Taxonomy" id="557557"/>
    <lineage>
        <taxon>Bacteria</taxon>
        <taxon>Bacillati</taxon>
        <taxon>Bacillota</taxon>
        <taxon>Bacilli</taxon>
        <taxon>Bacillales</taxon>
        <taxon>Paenibacillaceae</taxon>
        <taxon>Cohnella</taxon>
    </lineage>
</organism>
<dbReference type="InterPro" id="IPR001223">
    <property type="entry name" value="Glyco_hydro18_cat"/>
</dbReference>
<dbReference type="SUPFAM" id="SSF51445">
    <property type="entry name" value="(Trans)glycosidases"/>
    <property type="match status" value="1"/>
</dbReference>
<dbReference type="SUPFAM" id="SSF55383">
    <property type="entry name" value="Copper amine oxidase, domain N"/>
    <property type="match status" value="1"/>
</dbReference>
<name>A0A841T1V2_9BACL</name>
<evidence type="ECO:0000259" key="2">
    <source>
        <dbReference type="PROSITE" id="PS51910"/>
    </source>
</evidence>
<sequence length="422" mass="45622">MIRSWGKTAIAAVAGISLLLPISQVAPVANAATAASSSSIQIVLDNYPLPFDSAPRIDNGVTLVPFRTIAEALGIAVVWDSASKTVVAAGKDASGNDAKVVLTVGRKTALVNGIEVALTAAPVTQQGRVLIPMAFFGRQFGAQVDWDGANKTVRIQSPQKEMRLMGYYAISSYDQVNRIDSLNSVAFGWSQINANGEFTTAEKPYRWPQADGDVTPESIVERAEDSYLMVIGVDGDRQLTKLFTDSAARDASIQQMVAQAKEHGFKGVMLDYEGLGWKDDPAAAQKQFNDYVALLSKRLKQEGLKLSLSLQPLNGSYKGYDYKTLANYADELVIMAYQYVADKTPEPIGKVDEAIKLALERGVPKNKLLLAVNMDNENETTVGDKIGLAKRYDLAGVALWRLGILSQAELNVIDRSVTKIGG</sequence>
<reference evidence="3 4" key="1">
    <citation type="submission" date="2020-08" db="EMBL/GenBank/DDBJ databases">
        <title>Cohnella phylogeny.</title>
        <authorList>
            <person name="Dunlap C."/>
        </authorList>
    </citation>
    <scope>NUCLEOTIDE SEQUENCE [LARGE SCALE GENOMIC DNA]</scope>
    <source>
        <strain evidence="3 4">DSM 25241</strain>
    </source>
</reference>
<dbReference type="Gene3D" id="3.20.20.80">
    <property type="entry name" value="Glycosidases"/>
    <property type="match status" value="1"/>
</dbReference>
<dbReference type="Pfam" id="PF07833">
    <property type="entry name" value="Cu_amine_oxidN1"/>
    <property type="match status" value="1"/>
</dbReference>
<proteinExistence type="predicted"/>
<dbReference type="GO" id="GO:0005975">
    <property type="term" value="P:carbohydrate metabolic process"/>
    <property type="evidence" value="ECO:0007669"/>
    <property type="project" value="InterPro"/>
</dbReference>